<sequence>MIKITKGKEPQEWTAKKKTSGFTKYSPIPELRQALLEEQGYICAYCMRQIPVKDKSEKETSKIEHTMSRATHPDLQLDYTNMVICCPGSINDDAHCDKSKSVGAKDISFSLFSIPDIKSISYSSKDGIIKSTNPVIENDINKVLNLNNKLLKANRLQTINGVIEVLTLKKWKKSECEKQLADWKQKTIRDIQGEKQLAFKPYCGVVIYFLEKKLKQYA</sequence>
<keyword evidence="2" id="KW-1185">Reference proteome</keyword>
<dbReference type="RefSeq" id="WP_323325434.1">
    <property type="nucleotide sequence ID" value="NZ_JAYGIL010000002.1"/>
</dbReference>
<protein>
    <recommendedName>
        <fullName evidence="3">TIGR02646 family protein</fullName>
    </recommendedName>
</protein>
<reference evidence="1 2" key="1">
    <citation type="submission" date="2023-12" db="EMBL/GenBank/DDBJ databases">
        <title>Novel species of the genus Arcicella isolated from rivers.</title>
        <authorList>
            <person name="Lu H."/>
        </authorList>
    </citation>
    <scope>NUCLEOTIDE SEQUENCE [LARGE SCALE GENOMIC DNA]</scope>
    <source>
        <strain evidence="1 2">DC2W</strain>
    </source>
</reference>
<accession>A0ABU5RZM6</accession>
<name>A0ABU5RZM6_9BACT</name>
<dbReference type="EMBL" id="JAYGIL010000002">
    <property type="protein sequence ID" value="MEA5401630.1"/>
    <property type="molecule type" value="Genomic_DNA"/>
</dbReference>
<organism evidence="1 2">
    <name type="scientific">Arcicella gelida</name>
    <dbReference type="NCBI Taxonomy" id="2984195"/>
    <lineage>
        <taxon>Bacteria</taxon>
        <taxon>Pseudomonadati</taxon>
        <taxon>Bacteroidota</taxon>
        <taxon>Cytophagia</taxon>
        <taxon>Cytophagales</taxon>
        <taxon>Flectobacillaceae</taxon>
        <taxon>Arcicella</taxon>
    </lineage>
</organism>
<dbReference type="Proteomes" id="UP001303899">
    <property type="component" value="Unassembled WGS sequence"/>
</dbReference>
<evidence type="ECO:0000313" key="1">
    <source>
        <dbReference type="EMBL" id="MEA5401630.1"/>
    </source>
</evidence>
<evidence type="ECO:0000313" key="2">
    <source>
        <dbReference type="Proteomes" id="UP001303899"/>
    </source>
</evidence>
<gene>
    <name evidence="1" type="ORF">VB776_01810</name>
</gene>
<proteinExistence type="predicted"/>
<comment type="caution">
    <text evidence="1">The sequence shown here is derived from an EMBL/GenBank/DDBJ whole genome shotgun (WGS) entry which is preliminary data.</text>
</comment>
<evidence type="ECO:0008006" key="3">
    <source>
        <dbReference type="Google" id="ProtNLM"/>
    </source>
</evidence>